<feature type="domain" description="Rieske" evidence="6">
    <location>
        <begin position="7"/>
        <end position="108"/>
    </location>
</feature>
<sequence>MLLRNCWYVAAWSSEVRADAPFARTVANVPLVMWRSGSKLAVLEDRCCHRGMPLSSGMIEHEHLRCIYHGLRFDATGRCIEIPGQARIPPSAKVRTFPVVERHKWIWVWLGEPAAADESTIPDTHWVDDPAWSCKPDGYLHYDVNYLLIADNLLDFSHLPFVHPDTVGGSRDYASHPPIVERRPDGVRITRWTPRTAAPGFVQRVRPYRGPVDRWNVYDFSAPGILRMDSGMCESGSGGHEGERAGATQFRSCQALTPETECSTHYFFAQPHNLGPAPEVTEAIHAGMVDAFLEDHAVITEQARMLERSPAMRMVPLGVDAALLHFRQVIEEKLRQEAAHA</sequence>
<evidence type="ECO:0000256" key="4">
    <source>
        <dbReference type="ARBA" id="ARBA00023004"/>
    </source>
</evidence>
<accession>A0A2S9MNG9</accession>
<dbReference type="PANTHER" id="PTHR21266">
    <property type="entry name" value="IRON-SULFUR DOMAIN CONTAINING PROTEIN"/>
    <property type="match status" value="1"/>
</dbReference>
<dbReference type="PROSITE" id="PS00570">
    <property type="entry name" value="RING_HYDROXYL_ALPHA"/>
    <property type="match status" value="1"/>
</dbReference>
<proteinExistence type="predicted"/>
<evidence type="ECO:0000256" key="1">
    <source>
        <dbReference type="ARBA" id="ARBA00022714"/>
    </source>
</evidence>
<dbReference type="GO" id="GO:0005506">
    <property type="term" value="F:iron ion binding"/>
    <property type="evidence" value="ECO:0007669"/>
    <property type="project" value="InterPro"/>
</dbReference>
<dbReference type="PANTHER" id="PTHR21266:SF60">
    <property type="entry name" value="3-KETOSTEROID-9-ALPHA-MONOOXYGENASE, OXYGENASE COMPONENT"/>
    <property type="match status" value="1"/>
</dbReference>
<reference evidence="7 8" key="1">
    <citation type="submission" date="2018-03" db="EMBL/GenBank/DDBJ databases">
        <authorList>
            <person name="Keele B.F."/>
        </authorList>
    </citation>
    <scope>NUCLEOTIDE SEQUENCE [LARGE SCALE GENOMIC DNA]</scope>
    <source>
        <strain evidence="7 8">AU19729</strain>
    </source>
</reference>
<dbReference type="Gene3D" id="2.102.10.10">
    <property type="entry name" value="Rieske [2Fe-2S] iron-sulphur domain"/>
    <property type="match status" value="1"/>
</dbReference>
<dbReference type="InterPro" id="IPR036922">
    <property type="entry name" value="Rieske_2Fe-2S_sf"/>
</dbReference>
<gene>
    <name evidence="7" type="ORF">C6Q15_15415</name>
</gene>
<dbReference type="CDD" id="cd08878">
    <property type="entry name" value="RHO_alpha_C_DMO-like"/>
    <property type="match status" value="1"/>
</dbReference>
<dbReference type="SUPFAM" id="SSF55961">
    <property type="entry name" value="Bet v1-like"/>
    <property type="match status" value="1"/>
</dbReference>
<dbReference type="RefSeq" id="WP_048803605.1">
    <property type="nucleotide sequence ID" value="NZ_CAJHCJ010000011.1"/>
</dbReference>
<dbReference type="AlphaFoldDB" id="A0A2S9MNG9"/>
<keyword evidence="5" id="KW-0411">Iron-sulfur</keyword>
<keyword evidence="1" id="KW-0001">2Fe-2S</keyword>
<dbReference type="InterPro" id="IPR044043">
    <property type="entry name" value="VanA_C_cat"/>
</dbReference>
<dbReference type="InterPro" id="IPR015881">
    <property type="entry name" value="ARHD_Rieske_2Fe_2S"/>
</dbReference>
<dbReference type="Proteomes" id="UP000238982">
    <property type="component" value="Unassembled WGS sequence"/>
</dbReference>
<comment type="caution">
    <text evidence="7">The sequence shown here is derived from an EMBL/GenBank/DDBJ whole genome shotgun (WGS) entry which is preliminary data.</text>
</comment>
<evidence type="ECO:0000313" key="8">
    <source>
        <dbReference type="Proteomes" id="UP000238982"/>
    </source>
</evidence>
<evidence type="ECO:0000256" key="2">
    <source>
        <dbReference type="ARBA" id="ARBA00022723"/>
    </source>
</evidence>
<dbReference type="Pfam" id="PF19112">
    <property type="entry name" value="VanA_C"/>
    <property type="match status" value="1"/>
</dbReference>
<dbReference type="InterPro" id="IPR017941">
    <property type="entry name" value="Rieske_2Fe-2S"/>
</dbReference>
<dbReference type="PROSITE" id="PS51296">
    <property type="entry name" value="RIESKE"/>
    <property type="match status" value="1"/>
</dbReference>
<keyword evidence="2" id="KW-0479">Metal-binding</keyword>
<keyword evidence="3" id="KW-0560">Oxidoreductase</keyword>
<dbReference type="Gene3D" id="3.90.380.10">
    <property type="entry name" value="Naphthalene 1,2-dioxygenase Alpha Subunit, Chain A, domain 1"/>
    <property type="match status" value="1"/>
</dbReference>
<keyword evidence="4" id="KW-0408">Iron</keyword>
<protein>
    <submittedName>
        <fullName evidence="7">Aromatic ring-hydroxylating dioxygenase subunit alpha</fullName>
    </submittedName>
</protein>
<keyword evidence="7" id="KW-0223">Dioxygenase</keyword>
<organism evidence="7 8">
    <name type="scientific">Burkholderia multivorans</name>
    <dbReference type="NCBI Taxonomy" id="87883"/>
    <lineage>
        <taxon>Bacteria</taxon>
        <taxon>Pseudomonadati</taxon>
        <taxon>Pseudomonadota</taxon>
        <taxon>Betaproteobacteria</taxon>
        <taxon>Burkholderiales</taxon>
        <taxon>Burkholderiaceae</taxon>
        <taxon>Burkholderia</taxon>
        <taxon>Burkholderia cepacia complex</taxon>
    </lineage>
</organism>
<evidence type="ECO:0000313" key="7">
    <source>
        <dbReference type="EMBL" id="PRF60316.1"/>
    </source>
</evidence>
<dbReference type="GO" id="GO:0051537">
    <property type="term" value="F:2 iron, 2 sulfur cluster binding"/>
    <property type="evidence" value="ECO:0007669"/>
    <property type="project" value="UniProtKB-KW"/>
</dbReference>
<dbReference type="InterPro" id="IPR050584">
    <property type="entry name" value="Cholesterol_7-desaturase"/>
</dbReference>
<evidence type="ECO:0000256" key="5">
    <source>
        <dbReference type="ARBA" id="ARBA00023014"/>
    </source>
</evidence>
<dbReference type="GO" id="GO:0051213">
    <property type="term" value="F:dioxygenase activity"/>
    <property type="evidence" value="ECO:0007669"/>
    <property type="project" value="UniProtKB-KW"/>
</dbReference>
<dbReference type="EMBL" id="PVGH01000060">
    <property type="protein sequence ID" value="PRF60316.1"/>
    <property type="molecule type" value="Genomic_DNA"/>
</dbReference>
<evidence type="ECO:0000256" key="3">
    <source>
        <dbReference type="ARBA" id="ARBA00023002"/>
    </source>
</evidence>
<dbReference type="SUPFAM" id="SSF50022">
    <property type="entry name" value="ISP domain"/>
    <property type="match status" value="1"/>
</dbReference>
<name>A0A2S9MNG9_9BURK</name>
<dbReference type="KEGG" id="bmk:DM80_3365"/>
<evidence type="ECO:0000259" key="6">
    <source>
        <dbReference type="PROSITE" id="PS51296"/>
    </source>
</evidence>
<dbReference type="Pfam" id="PF00355">
    <property type="entry name" value="Rieske"/>
    <property type="match status" value="1"/>
</dbReference>